<dbReference type="PROSITE" id="PS51318">
    <property type="entry name" value="TAT"/>
    <property type="match status" value="1"/>
</dbReference>
<reference evidence="2 3" key="1">
    <citation type="journal article" date="2019" name="Int. J. Syst. Evol. Microbiol.">
        <title>The Global Catalogue of Microorganisms (GCM) 10K type strain sequencing project: providing services to taxonomists for standard genome sequencing and annotation.</title>
        <authorList>
            <consortium name="The Broad Institute Genomics Platform"/>
            <consortium name="The Broad Institute Genome Sequencing Center for Infectious Disease"/>
            <person name="Wu L."/>
            <person name="Ma J."/>
        </authorList>
    </citation>
    <scope>NUCLEOTIDE SEQUENCE [LARGE SCALE GENOMIC DNA]</scope>
    <source>
        <strain evidence="2 3">JCM 11574</strain>
    </source>
</reference>
<keyword evidence="1" id="KW-0732">Signal</keyword>
<gene>
    <name evidence="2" type="ORF">GCM10010521_72150</name>
</gene>
<accession>A0ABN3V970</accession>
<evidence type="ECO:0008006" key="4">
    <source>
        <dbReference type="Google" id="ProtNLM"/>
    </source>
</evidence>
<sequence>MRHTTSRTRTRRTALVAGALLAMTMAAGTAQAATSAAGQQGSGARIMVAPDTCPKYYFCGYAGANYSDRVFAFKDCYMQPIAARTGGSWYNNQSTGTKARMYNASKQLVYTTPGAPYGDPHGDWTGIRYIDAC</sequence>
<name>A0ABN3V970_9ACTN</name>
<evidence type="ECO:0000313" key="3">
    <source>
        <dbReference type="Proteomes" id="UP001500893"/>
    </source>
</evidence>
<evidence type="ECO:0000313" key="2">
    <source>
        <dbReference type="EMBL" id="GAA2783065.1"/>
    </source>
</evidence>
<keyword evidence="3" id="KW-1185">Reference proteome</keyword>
<evidence type="ECO:0000256" key="1">
    <source>
        <dbReference type="SAM" id="SignalP"/>
    </source>
</evidence>
<organism evidence="2 3">
    <name type="scientific">Streptomyces rameus</name>
    <dbReference type="NCBI Taxonomy" id="68261"/>
    <lineage>
        <taxon>Bacteria</taxon>
        <taxon>Bacillati</taxon>
        <taxon>Actinomycetota</taxon>
        <taxon>Actinomycetes</taxon>
        <taxon>Kitasatosporales</taxon>
        <taxon>Streptomycetaceae</taxon>
        <taxon>Streptomyces</taxon>
    </lineage>
</organism>
<protein>
    <recommendedName>
        <fullName evidence="4">Peptidase inhibitor family I36</fullName>
    </recommendedName>
</protein>
<feature type="chain" id="PRO_5046924294" description="Peptidase inhibitor family I36" evidence="1">
    <location>
        <begin position="33"/>
        <end position="133"/>
    </location>
</feature>
<feature type="signal peptide" evidence="1">
    <location>
        <begin position="1"/>
        <end position="32"/>
    </location>
</feature>
<dbReference type="Proteomes" id="UP001500893">
    <property type="component" value="Unassembled WGS sequence"/>
</dbReference>
<comment type="caution">
    <text evidence="2">The sequence shown here is derived from an EMBL/GenBank/DDBJ whole genome shotgun (WGS) entry which is preliminary data.</text>
</comment>
<proteinExistence type="predicted"/>
<dbReference type="InterPro" id="IPR006311">
    <property type="entry name" value="TAT_signal"/>
</dbReference>
<dbReference type="RefSeq" id="WP_345060272.1">
    <property type="nucleotide sequence ID" value="NZ_BAAAVM010000154.1"/>
</dbReference>
<dbReference type="EMBL" id="BAAAVM010000154">
    <property type="protein sequence ID" value="GAA2783065.1"/>
    <property type="molecule type" value="Genomic_DNA"/>
</dbReference>